<dbReference type="InParanoid" id="A0A067PXN9"/>
<evidence type="ECO:0000313" key="3">
    <source>
        <dbReference type="Proteomes" id="UP000027265"/>
    </source>
</evidence>
<protein>
    <submittedName>
        <fullName evidence="2">Uncharacterized protein</fullName>
    </submittedName>
</protein>
<feature type="region of interest" description="Disordered" evidence="1">
    <location>
        <begin position="1"/>
        <end position="124"/>
    </location>
</feature>
<feature type="compositionally biased region" description="Low complexity" evidence="1">
    <location>
        <begin position="13"/>
        <end position="55"/>
    </location>
</feature>
<name>A0A067PXN9_9AGAM</name>
<dbReference type="Proteomes" id="UP000027265">
    <property type="component" value="Unassembled WGS sequence"/>
</dbReference>
<keyword evidence="3" id="KW-1185">Reference proteome</keyword>
<proteinExistence type="predicted"/>
<accession>A0A067PXN9</accession>
<dbReference type="HOGENOM" id="CLU_1360592_0_0_1"/>
<feature type="compositionally biased region" description="Polar residues" evidence="1">
    <location>
        <begin position="109"/>
        <end position="118"/>
    </location>
</feature>
<gene>
    <name evidence="2" type="ORF">JAAARDRAFT_626155</name>
</gene>
<evidence type="ECO:0000256" key="1">
    <source>
        <dbReference type="SAM" id="MobiDB-lite"/>
    </source>
</evidence>
<sequence length="201" mass="20700">MPPKRKRAEPEASADAATTSTSRTTRSSTRQSTGNSATETPATTGKKATGKSAAAKAEKSEPAPKKAKTAVKATKATTSKAKSAKASSSKPAAAADASGDEQPLAPKSNAANAGTHPQPNDDVNVRATCSPNVQHSINSACLPASVPVATFPFSYSLHTDAFSREISLPPNYIPAESCWVSRLCFVLHSVPFPLAADAPLL</sequence>
<reference evidence="3" key="1">
    <citation type="journal article" date="2014" name="Proc. Natl. Acad. Sci. U.S.A.">
        <title>Extensive sampling of basidiomycete genomes demonstrates inadequacy of the white-rot/brown-rot paradigm for wood decay fungi.</title>
        <authorList>
            <person name="Riley R."/>
            <person name="Salamov A.A."/>
            <person name="Brown D.W."/>
            <person name="Nagy L.G."/>
            <person name="Floudas D."/>
            <person name="Held B.W."/>
            <person name="Levasseur A."/>
            <person name="Lombard V."/>
            <person name="Morin E."/>
            <person name="Otillar R."/>
            <person name="Lindquist E.A."/>
            <person name="Sun H."/>
            <person name="LaButti K.M."/>
            <person name="Schmutz J."/>
            <person name="Jabbour D."/>
            <person name="Luo H."/>
            <person name="Baker S.E."/>
            <person name="Pisabarro A.G."/>
            <person name="Walton J.D."/>
            <person name="Blanchette R.A."/>
            <person name="Henrissat B."/>
            <person name="Martin F."/>
            <person name="Cullen D."/>
            <person name="Hibbett D.S."/>
            <person name="Grigoriev I.V."/>
        </authorList>
    </citation>
    <scope>NUCLEOTIDE SEQUENCE [LARGE SCALE GENOMIC DNA]</scope>
    <source>
        <strain evidence="3">MUCL 33604</strain>
    </source>
</reference>
<dbReference type="EMBL" id="KL197715">
    <property type="protein sequence ID" value="KDQ59593.1"/>
    <property type="molecule type" value="Genomic_DNA"/>
</dbReference>
<dbReference type="AlphaFoldDB" id="A0A067PXN9"/>
<evidence type="ECO:0000313" key="2">
    <source>
        <dbReference type="EMBL" id="KDQ59593.1"/>
    </source>
</evidence>
<feature type="compositionally biased region" description="Low complexity" evidence="1">
    <location>
        <begin position="70"/>
        <end position="97"/>
    </location>
</feature>
<organism evidence="2 3">
    <name type="scientific">Jaapia argillacea MUCL 33604</name>
    <dbReference type="NCBI Taxonomy" id="933084"/>
    <lineage>
        <taxon>Eukaryota</taxon>
        <taxon>Fungi</taxon>
        <taxon>Dikarya</taxon>
        <taxon>Basidiomycota</taxon>
        <taxon>Agaricomycotina</taxon>
        <taxon>Agaricomycetes</taxon>
        <taxon>Agaricomycetidae</taxon>
        <taxon>Jaapiales</taxon>
        <taxon>Jaapiaceae</taxon>
        <taxon>Jaapia</taxon>
    </lineage>
</organism>